<dbReference type="InterPro" id="IPR050490">
    <property type="entry name" value="Bact_solute-bd_prot1"/>
</dbReference>
<dbReference type="PROSITE" id="PS51257">
    <property type="entry name" value="PROKAR_LIPOPROTEIN"/>
    <property type="match status" value="1"/>
</dbReference>
<proteinExistence type="predicted"/>
<dbReference type="SUPFAM" id="SSF53850">
    <property type="entry name" value="Periplasmic binding protein-like II"/>
    <property type="match status" value="1"/>
</dbReference>
<protein>
    <recommendedName>
        <fullName evidence="4">Extracellular solute-binding protein</fullName>
    </recommendedName>
</protein>
<dbReference type="Gene3D" id="3.40.190.10">
    <property type="entry name" value="Periplasmic binding protein-like II"/>
    <property type="match status" value="1"/>
</dbReference>
<comment type="caution">
    <text evidence="2">The sequence shown here is derived from an EMBL/GenBank/DDBJ whole genome shotgun (WGS) entry which is preliminary data.</text>
</comment>
<dbReference type="PANTHER" id="PTHR43649:SF33">
    <property type="entry name" value="POLYGALACTURONAN_RHAMNOGALACTURONAN-BINDING PROTEIN YTCQ"/>
    <property type="match status" value="1"/>
</dbReference>
<dbReference type="EMBL" id="DXCO01000040">
    <property type="protein sequence ID" value="HIY78783.1"/>
    <property type="molecule type" value="Genomic_DNA"/>
</dbReference>
<dbReference type="AlphaFoldDB" id="A0A9D1Z9M5"/>
<dbReference type="Proteomes" id="UP000824135">
    <property type="component" value="Unassembled WGS sequence"/>
</dbReference>
<reference evidence="2" key="2">
    <citation type="submission" date="2021-04" db="EMBL/GenBank/DDBJ databases">
        <authorList>
            <person name="Gilroy R."/>
        </authorList>
    </citation>
    <scope>NUCLEOTIDE SEQUENCE</scope>
    <source>
        <strain evidence="2">CHK199-9574</strain>
    </source>
</reference>
<sequence>MKKLLGIVGAIILTLTAGISLVACGGEIEKIDSSRTQLYVGTYDGAYGTAWLYRAKEKFEEKYKDVHFEEGKTGVQVLIEPNGSYIGTSLRDTIQNNKNDVFFIEDVNYYDFVGLGKIANITDVVTTPLTEFGENKTIESKLDPTVKNFLKRKSDNQYFALPFYQAYGGIIYDMDLFADNYFYLSDKSTDEKPAFVSKSYQTKSYGLDGEPGTFDDGLPVTYDEFFALCDRIASAGMTPLIWSGAYPNYLTYLLQSLWADYEGRDSIMRNFTFEGETTILKMENGRVIQNADGSYQTETLKVTPETGNDLARQPGRYYALKFLEKIMTAEGWRSQSCTNTFADQNTTHLEYLRSAYSSSSSPIAMMIEATWWEGEAEKGGQFDAVAANNPGKDRMGRNLGFMPLPKATRDKVVEKSTYIALNKTAAMINAKSTGVSLDLAKKFLMYCYTDAALNDFSAITSSSFFVNYEVTKETKKEMSPYGRQLLQIRETSDIIYPASQSEMFMNNQVALDPNSLWWANIDGMTYKIPASYMKEHTGNLADVYFKGIIDYYNLNWAGYIGNLH</sequence>
<gene>
    <name evidence="2" type="ORF">H9728_07025</name>
</gene>
<evidence type="ECO:0000313" key="2">
    <source>
        <dbReference type="EMBL" id="HIY78783.1"/>
    </source>
</evidence>
<keyword evidence="1" id="KW-0732">Signal</keyword>
<dbReference type="PANTHER" id="PTHR43649">
    <property type="entry name" value="ARABINOSE-BINDING PROTEIN-RELATED"/>
    <property type="match status" value="1"/>
</dbReference>
<evidence type="ECO:0008006" key="4">
    <source>
        <dbReference type="Google" id="ProtNLM"/>
    </source>
</evidence>
<evidence type="ECO:0000256" key="1">
    <source>
        <dbReference type="ARBA" id="ARBA00022729"/>
    </source>
</evidence>
<name>A0A9D1Z9M5_9FIRM</name>
<evidence type="ECO:0000313" key="3">
    <source>
        <dbReference type="Proteomes" id="UP000824135"/>
    </source>
</evidence>
<reference evidence="2" key="1">
    <citation type="journal article" date="2021" name="PeerJ">
        <title>Extensive microbial diversity within the chicken gut microbiome revealed by metagenomics and culture.</title>
        <authorList>
            <person name="Gilroy R."/>
            <person name="Ravi A."/>
            <person name="Getino M."/>
            <person name="Pursley I."/>
            <person name="Horton D.L."/>
            <person name="Alikhan N.F."/>
            <person name="Baker D."/>
            <person name="Gharbi K."/>
            <person name="Hall N."/>
            <person name="Watson M."/>
            <person name="Adriaenssens E.M."/>
            <person name="Foster-Nyarko E."/>
            <person name="Jarju S."/>
            <person name="Secka A."/>
            <person name="Antonio M."/>
            <person name="Oren A."/>
            <person name="Chaudhuri R.R."/>
            <person name="La Ragione R."/>
            <person name="Hildebrand F."/>
            <person name="Pallen M.J."/>
        </authorList>
    </citation>
    <scope>NUCLEOTIDE SEQUENCE</scope>
    <source>
        <strain evidence="2">CHK199-9574</strain>
    </source>
</reference>
<organism evidence="2 3">
    <name type="scientific">Candidatus Borkfalkia excrementavium</name>
    <dbReference type="NCBI Taxonomy" id="2838505"/>
    <lineage>
        <taxon>Bacteria</taxon>
        <taxon>Bacillati</taxon>
        <taxon>Bacillota</taxon>
        <taxon>Clostridia</taxon>
        <taxon>Christensenellales</taxon>
        <taxon>Christensenellaceae</taxon>
        <taxon>Candidatus Borkfalkia</taxon>
    </lineage>
</organism>
<accession>A0A9D1Z9M5</accession>